<accession>A0AB39LL35</accession>
<evidence type="ECO:0008006" key="3">
    <source>
        <dbReference type="Google" id="ProtNLM"/>
    </source>
</evidence>
<evidence type="ECO:0000256" key="1">
    <source>
        <dbReference type="SAM" id="MobiDB-lite"/>
    </source>
</evidence>
<feature type="compositionally biased region" description="Low complexity" evidence="1">
    <location>
        <begin position="26"/>
        <end position="40"/>
    </location>
</feature>
<protein>
    <recommendedName>
        <fullName evidence="3">Lipoprotein</fullName>
    </recommendedName>
</protein>
<evidence type="ECO:0000313" key="2">
    <source>
        <dbReference type="EMBL" id="XDP94568.1"/>
    </source>
</evidence>
<name>A0AB39LL35_9ACTN</name>
<organism evidence="2">
    <name type="scientific">Streptomyces sp. R02</name>
    <dbReference type="NCBI Taxonomy" id="3238623"/>
    <lineage>
        <taxon>Bacteria</taxon>
        <taxon>Bacillati</taxon>
        <taxon>Actinomycetota</taxon>
        <taxon>Actinomycetes</taxon>
        <taxon>Kitasatosporales</taxon>
        <taxon>Streptomycetaceae</taxon>
        <taxon>Streptomyces</taxon>
    </lineage>
</organism>
<gene>
    <name evidence="2" type="ORF">AB5J57_13970</name>
</gene>
<dbReference type="RefSeq" id="WP_369156337.1">
    <property type="nucleotide sequence ID" value="NZ_CP163429.1"/>
</dbReference>
<reference evidence="2" key="1">
    <citation type="submission" date="2024-07" db="EMBL/GenBank/DDBJ databases">
        <authorList>
            <person name="Yu S.T."/>
        </authorList>
    </citation>
    <scope>NUCLEOTIDE SEQUENCE</scope>
    <source>
        <strain evidence="2">R02</strain>
    </source>
</reference>
<sequence length="168" mass="17695">MVAAALLLCGCGAGEPDARKPGRTPTASASEAAAATTSATVEADIRAGTAAGGFDEPRFTRSGANGEFAPCVRTALVSTAEVPDPKDTARLAAEMKRRGWSQTMSWTEDGMQMLSLRKTPWTLDVGGATISKDQPTIPQGEMPEDFTGLVLSVADRDCLDRTYARLRS</sequence>
<feature type="region of interest" description="Disordered" evidence="1">
    <location>
        <begin position="14"/>
        <end position="40"/>
    </location>
</feature>
<proteinExistence type="predicted"/>
<dbReference type="AlphaFoldDB" id="A0AB39LL35"/>
<dbReference type="EMBL" id="CP163429">
    <property type="protein sequence ID" value="XDP94568.1"/>
    <property type="molecule type" value="Genomic_DNA"/>
</dbReference>